<feature type="region of interest" description="Disordered" evidence="1">
    <location>
        <begin position="286"/>
        <end position="325"/>
    </location>
</feature>
<sequence>MPSPNPSSLSMQSVQDATVVSVSSADIPRYPAHLPHQYFHVCAAVLLAYDYALTLPEEIALIWPSRLSAVKVLFFITRYLAVGDLSMLLYLQFVSAPSADECHRVWTASGFIQAVRTWAIWDCGKSVGIILALTFLGTAGVDCYAFAKFASSLIFTPMRDVSLVFTRGCMVTGGSHILLTDCSMVVFYDTLNVVLLLIRGFRLYNSKTSHSSSTLIKTLYRDGILFYVYLFGISLANLIVIATARDSLTNVLPALQRTLYSILSSRILLNIRKAARGSSDGGRGAVFGGLGRGRRPAVESRSRFRRHDADRVSDDAFGEKRGDGQ</sequence>
<dbReference type="AlphaFoldDB" id="A0A4Y9YE83"/>
<feature type="transmembrane region" description="Helical" evidence="2">
    <location>
        <begin position="68"/>
        <end position="91"/>
    </location>
</feature>
<keyword evidence="2" id="KW-0472">Membrane</keyword>
<dbReference type="Proteomes" id="UP000298327">
    <property type="component" value="Unassembled WGS sequence"/>
</dbReference>
<organism evidence="4 5">
    <name type="scientific">Dentipellis fragilis</name>
    <dbReference type="NCBI Taxonomy" id="205917"/>
    <lineage>
        <taxon>Eukaryota</taxon>
        <taxon>Fungi</taxon>
        <taxon>Dikarya</taxon>
        <taxon>Basidiomycota</taxon>
        <taxon>Agaricomycotina</taxon>
        <taxon>Agaricomycetes</taxon>
        <taxon>Russulales</taxon>
        <taxon>Hericiaceae</taxon>
        <taxon>Dentipellis</taxon>
    </lineage>
</organism>
<feature type="domain" description="DUF6533" evidence="3">
    <location>
        <begin position="38"/>
        <end position="82"/>
    </location>
</feature>
<comment type="caution">
    <text evidence="4">The sequence shown here is derived from an EMBL/GenBank/DDBJ whole genome shotgun (WGS) entry which is preliminary data.</text>
</comment>
<evidence type="ECO:0000256" key="2">
    <source>
        <dbReference type="SAM" id="Phobius"/>
    </source>
</evidence>
<evidence type="ECO:0000256" key="1">
    <source>
        <dbReference type="SAM" id="MobiDB-lite"/>
    </source>
</evidence>
<keyword evidence="5" id="KW-1185">Reference proteome</keyword>
<dbReference type="InterPro" id="IPR045340">
    <property type="entry name" value="DUF6533"/>
</dbReference>
<feature type="transmembrane region" description="Helical" evidence="2">
    <location>
        <begin position="224"/>
        <end position="244"/>
    </location>
</feature>
<name>A0A4Y9YE83_9AGAM</name>
<dbReference type="OrthoDB" id="3350812at2759"/>
<evidence type="ECO:0000313" key="4">
    <source>
        <dbReference type="EMBL" id="TFY59877.1"/>
    </source>
</evidence>
<feature type="compositionally biased region" description="Basic and acidic residues" evidence="1">
    <location>
        <begin position="296"/>
        <end position="325"/>
    </location>
</feature>
<evidence type="ECO:0000259" key="3">
    <source>
        <dbReference type="Pfam" id="PF20151"/>
    </source>
</evidence>
<keyword evidence="2" id="KW-1133">Transmembrane helix</keyword>
<dbReference type="EMBL" id="SEOQ01000594">
    <property type="protein sequence ID" value="TFY59877.1"/>
    <property type="molecule type" value="Genomic_DNA"/>
</dbReference>
<protein>
    <recommendedName>
        <fullName evidence="3">DUF6533 domain-containing protein</fullName>
    </recommendedName>
</protein>
<feature type="transmembrane region" description="Helical" evidence="2">
    <location>
        <begin position="185"/>
        <end position="204"/>
    </location>
</feature>
<gene>
    <name evidence="4" type="ORF">EVG20_g7630</name>
</gene>
<feature type="transmembrane region" description="Helical" evidence="2">
    <location>
        <begin position="127"/>
        <end position="149"/>
    </location>
</feature>
<keyword evidence="2" id="KW-0812">Transmembrane</keyword>
<evidence type="ECO:0000313" key="5">
    <source>
        <dbReference type="Proteomes" id="UP000298327"/>
    </source>
</evidence>
<proteinExistence type="predicted"/>
<dbReference type="Pfam" id="PF20151">
    <property type="entry name" value="DUF6533"/>
    <property type="match status" value="1"/>
</dbReference>
<reference evidence="4 5" key="1">
    <citation type="submission" date="2019-02" db="EMBL/GenBank/DDBJ databases">
        <title>Genome sequencing of the rare red list fungi Dentipellis fragilis.</title>
        <authorList>
            <person name="Buettner E."/>
            <person name="Kellner H."/>
        </authorList>
    </citation>
    <scope>NUCLEOTIDE SEQUENCE [LARGE SCALE GENOMIC DNA]</scope>
    <source>
        <strain evidence="4 5">DSM 105465</strain>
    </source>
</reference>
<accession>A0A4Y9YE83</accession>